<accession>A0ABR8VDQ9</accession>
<reference evidence="2 3" key="1">
    <citation type="submission" date="2020-08" db="EMBL/GenBank/DDBJ databases">
        <title>A Genomic Blueprint of the Chicken Gut Microbiome.</title>
        <authorList>
            <person name="Gilroy R."/>
            <person name="Ravi A."/>
            <person name="Getino M."/>
            <person name="Pursley I."/>
            <person name="Horton D.L."/>
            <person name="Alikhan N.-F."/>
            <person name="Baker D."/>
            <person name="Gharbi K."/>
            <person name="Hall N."/>
            <person name="Watson M."/>
            <person name="Adriaenssens E.M."/>
            <person name="Foster-Nyarko E."/>
            <person name="Jarju S."/>
            <person name="Secka A."/>
            <person name="Antonio M."/>
            <person name="Oren A."/>
            <person name="Chaudhuri R."/>
            <person name="La Ragione R.M."/>
            <person name="Hildebrand F."/>
            <person name="Pallen M.J."/>
        </authorList>
    </citation>
    <scope>NUCLEOTIDE SEQUENCE [LARGE SCALE GENOMIC DNA]</scope>
    <source>
        <strain evidence="2 3">Sa1YUN3</strain>
    </source>
</reference>
<name>A0ABR8VDQ9_9BACT</name>
<organism evidence="2 3">
    <name type="scientific">Phocaeicola faecium</name>
    <dbReference type="NCBI Taxonomy" id="2762213"/>
    <lineage>
        <taxon>Bacteria</taxon>
        <taxon>Pseudomonadati</taxon>
        <taxon>Bacteroidota</taxon>
        <taxon>Bacteroidia</taxon>
        <taxon>Bacteroidales</taxon>
        <taxon>Bacteroidaceae</taxon>
        <taxon>Phocaeicola</taxon>
    </lineage>
</organism>
<keyword evidence="3" id="KW-1185">Reference proteome</keyword>
<gene>
    <name evidence="2" type="ORF">H9626_11940</name>
</gene>
<evidence type="ECO:0008006" key="4">
    <source>
        <dbReference type="Google" id="ProtNLM"/>
    </source>
</evidence>
<keyword evidence="1" id="KW-0472">Membrane</keyword>
<feature type="transmembrane region" description="Helical" evidence="1">
    <location>
        <begin position="21"/>
        <end position="42"/>
    </location>
</feature>
<dbReference type="Proteomes" id="UP000616346">
    <property type="component" value="Unassembled WGS sequence"/>
</dbReference>
<dbReference type="EMBL" id="JACSPQ010000017">
    <property type="protein sequence ID" value="MBD8002911.1"/>
    <property type="molecule type" value="Genomic_DNA"/>
</dbReference>
<evidence type="ECO:0000313" key="3">
    <source>
        <dbReference type="Proteomes" id="UP000616346"/>
    </source>
</evidence>
<evidence type="ECO:0000313" key="2">
    <source>
        <dbReference type="EMBL" id="MBD8002911.1"/>
    </source>
</evidence>
<sequence>MNTILRNLFYTLRRFRTASCLNLLGLSAAFAAFVVMMMKVGYERSFNTCYPEADRIAILDINIDEEPSYFGCVLPRGFLDYVIGNTSGIECGSIYAKGIFDVAFYTDPDKSISNN</sequence>
<keyword evidence="1" id="KW-0812">Transmembrane</keyword>
<keyword evidence="1" id="KW-1133">Transmembrane helix</keyword>
<protein>
    <recommendedName>
        <fullName evidence="4">ABC transporter permease</fullName>
    </recommendedName>
</protein>
<comment type="caution">
    <text evidence="2">The sequence shown here is derived from an EMBL/GenBank/DDBJ whole genome shotgun (WGS) entry which is preliminary data.</text>
</comment>
<dbReference type="RefSeq" id="WP_191710595.1">
    <property type="nucleotide sequence ID" value="NZ_JACSPQ010000017.1"/>
</dbReference>
<proteinExistence type="predicted"/>
<evidence type="ECO:0000256" key="1">
    <source>
        <dbReference type="SAM" id="Phobius"/>
    </source>
</evidence>